<gene>
    <name evidence="1" type="ORF">L596_016615</name>
</gene>
<organism evidence="1 2">
    <name type="scientific">Steinernema carpocapsae</name>
    <name type="common">Entomopathogenic nematode</name>
    <dbReference type="NCBI Taxonomy" id="34508"/>
    <lineage>
        <taxon>Eukaryota</taxon>
        <taxon>Metazoa</taxon>
        <taxon>Ecdysozoa</taxon>
        <taxon>Nematoda</taxon>
        <taxon>Chromadorea</taxon>
        <taxon>Rhabditida</taxon>
        <taxon>Tylenchina</taxon>
        <taxon>Panagrolaimomorpha</taxon>
        <taxon>Strongyloidoidea</taxon>
        <taxon>Steinernematidae</taxon>
        <taxon>Steinernema</taxon>
    </lineage>
</organism>
<dbReference type="EMBL" id="AZBU02000004">
    <property type="protein sequence ID" value="TKR82947.1"/>
    <property type="molecule type" value="Genomic_DNA"/>
</dbReference>
<reference evidence="1 2" key="1">
    <citation type="journal article" date="2015" name="Genome Biol.">
        <title>Comparative genomics of Steinernema reveals deeply conserved gene regulatory networks.</title>
        <authorList>
            <person name="Dillman A.R."/>
            <person name="Macchietto M."/>
            <person name="Porter C.F."/>
            <person name="Rogers A."/>
            <person name="Williams B."/>
            <person name="Antoshechkin I."/>
            <person name="Lee M.M."/>
            <person name="Goodwin Z."/>
            <person name="Lu X."/>
            <person name="Lewis E.E."/>
            <person name="Goodrich-Blair H."/>
            <person name="Stock S.P."/>
            <person name="Adams B.J."/>
            <person name="Sternberg P.W."/>
            <person name="Mortazavi A."/>
        </authorList>
    </citation>
    <scope>NUCLEOTIDE SEQUENCE [LARGE SCALE GENOMIC DNA]</scope>
    <source>
        <strain evidence="1 2">ALL</strain>
    </source>
</reference>
<sequence length="78" mass="8726">MPLFAPTILLRPGQKGRRRTTILRPKCQSANFGDRSCLEIGGGQSFARLRPITSSSIHPHDLKWSHFQTPDIAFGRPV</sequence>
<dbReference type="AlphaFoldDB" id="A0A4U5NIG6"/>
<evidence type="ECO:0000313" key="1">
    <source>
        <dbReference type="EMBL" id="TKR82947.1"/>
    </source>
</evidence>
<name>A0A4U5NIG6_STECR</name>
<protein>
    <submittedName>
        <fullName evidence="1">Uncharacterized protein</fullName>
    </submittedName>
</protein>
<accession>A0A4U5NIG6</accession>
<reference evidence="1 2" key="2">
    <citation type="journal article" date="2019" name="G3 (Bethesda)">
        <title>Hybrid Assembly of the Genome of the Entomopathogenic Nematode Steinernema carpocapsae Identifies the X-Chromosome.</title>
        <authorList>
            <person name="Serra L."/>
            <person name="Macchietto M."/>
            <person name="Macias-Munoz A."/>
            <person name="McGill C.J."/>
            <person name="Rodriguez I.M."/>
            <person name="Rodriguez B."/>
            <person name="Murad R."/>
            <person name="Mortazavi A."/>
        </authorList>
    </citation>
    <scope>NUCLEOTIDE SEQUENCE [LARGE SCALE GENOMIC DNA]</scope>
    <source>
        <strain evidence="1 2">ALL</strain>
    </source>
</reference>
<evidence type="ECO:0000313" key="2">
    <source>
        <dbReference type="Proteomes" id="UP000298663"/>
    </source>
</evidence>
<proteinExistence type="predicted"/>
<keyword evidence="2" id="KW-1185">Reference proteome</keyword>
<comment type="caution">
    <text evidence="1">The sequence shown here is derived from an EMBL/GenBank/DDBJ whole genome shotgun (WGS) entry which is preliminary data.</text>
</comment>
<dbReference type="Proteomes" id="UP000298663">
    <property type="component" value="Unassembled WGS sequence"/>
</dbReference>